<proteinExistence type="predicted"/>
<keyword evidence="3" id="KW-1185">Reference proteome</keyword>
<sequence>MHPAPTLAELLKSDDPRAQQQVPQQHQLQPQQEEHPRQHGHLQDQQLAQPPDGQIEHGQPPGTHSPAPLGSPQPIRKDTASSTSTTGTDATVTTAATSDSSSTAYSVESSQSIFSVRDGAEVSSNRRASRRRTGPLSAAQREKAALIRKLGACADCRRRRVACHPNHHNMTWEDAIKKYQRAHSPMQELAPLLGRPISPASNHLRHSYTQDPQEMDIDSTPTPPVHQTTPGRPPLGDSRIRTPLPSGPRPDRTMSIPSLAAAPIMPTALPNIDFVRSELETAASRLLSGPHSGRYSTVLALLICWQDDDTSGVFSAVEDLAAVFRDYLFTLEIIKIPPSSSDGCKNSARWLSRTLNDFTENNDTRDVLKIVYYNGCTYLDDGEMVLASPNDREKASIIKWSGIQDFLEGACSDTLVIFDAAYHPSSKMTRQQGVLELIAASASEEHLHQLGRNTFSRALAQQLRTRASQRSPNVLSAAELYSKLLPAYTKIVQEHNSDGRAASVPMPLHLQMSGNPKLPSITLYPLQGARPRTPGFNSEVASGPQLTLSIRLTDDNLNIENWAEWLRMMPDGIKDVRVVEGPFRTFR</sequence>
<feature type="compositionally biased region" description="Low complexity" evidence="1">
    <location>
        <begin position="19"/>
        <end position="31"/>
    </location>
</feature>
<reference evidence="2" key="1">
    <citation type="submission" date="2021-03" db="EMBL/GenBank/DDBJ databases">
        <title>Revisited historic fungal species revealed as producer of novel bioactive compounds through whole genome sequencing and comparative genomics.</title>
        <authorList>
            <person name="Vignolle G.A."/>
            <person name="Hochenegger N."/>
            <person name="Mach R.L."/>
            <person name="Mach-Aigner A.R."/>
            <person name="Javad Rahimi M."/>
            <person name="Salim K.A."/>
            <person name="Chan C.M."/>
            <person name="Lim L.B.L."/>
            <person name="Cai F."/>
            <person name="Druzhinina I.S."/>
            <person name="U'Ren J.M."/>
            <person name="Derntl C."/>
        </authorList>
    </citation>
    <scope>NUCLEOTIDE SEQUENCE</scope>
    <source>
        <strain evidence="2">TUCIM 5799</strain>
    </source>
</reference>
<gene>
    <name evidence="2" type="ORF">JX265_000587</name>
</gene>
<dbReference type="AlphaFoldDB" id="A0A9Q0AVR0"/>
<feature type="region of interest" description="Disordered" evidence="1">
    <location>
        <begin position="1"/>
        <end position="141"/>
    </location>
</feature>
<feature type="region of interest" description="Disordered" evidence="1">
    <location>
        <begin position="210"/>
        <end position="253"/>
    </location>
</feature>
<dbReference type="Proteomes" id="UP000829685">
    <property type="component" value="Unassembled WGS sequence"/>
</dbReference>
<accession>A0A9Q0AVR0</accession>
<organism evidence="2 3">
    <name type="scientific">Neoarthrinium moseri</name>
    <dbReference type="NCBI Taxonomy" id="1658444"/>
    <lineage>
        <taxon>Eukaryota</taxon>
        <taxon>Fungi</taxon>
        <taxon>Dikarya</taxon>
        <taxon>Ascomycota</taxon>
        <taxon>Pezizomycotina</taxon>
        <taxon>Sordariomycetes</taxon>
        <taxon>Xylariomycetidae</taxon>
        <taxon>Amphisphaeriales</taxon>
        <taxon>Apiosporaceae</taxon>
        <taxon>Neoarthrinium</taxon>
    </lineage>
</organism>
<dbReference type="EMBL" id="JAFIMR010000001">
    <property type="protein sequence ID" value="KAI1881761.1"/>
    <property type="molecule type" value="Genomic_DNA"/>
</dbReference>
<protein>
    <submittedName>
        <fullName evidence="2">Uncharacterized protein</fullName>
    </submittedName>
</protein>
<feature type="compositionally biased region" description="Low complexity" evidence="1">
    <location>
        <begin position="80"/>
        <end position="110"/>
    </location>
</feature>
<evidence type="ECO:0000313" key="2">
    <source>
        <dbReference type="EMBL" id="KAI1881761.1"/>
    </source>
</evidence>
<comment type="caution">
    <text evidence="2">The sequence shown here is derived from an EMBL/GenBank/DDBJ whole genome shotgun (WGS) entry which is preliminary data.</text>
</comment>
<evidence type="ECO:0000313" key="3">
    <source>
        <dbReference type="Proteomes" id="UP000829685"/>
    </source>
</evidence>
<name>A0A9Q0AVR0_9PEZI</name>
<evidence type="ECO:0000256" key="1">
    <source>
        <dbReference type="SAM" id="MobiDB-lite"/>
    </source>
</evidence>